<protein>
    <recommendedName>
        <fullName evidence="14">Sodium/proline symporter</fullName>
    </recommendedName>
    <alternativeName>
        <fullName evidence="14">Proline permease</fullName>
    </alternativeName>
</protein>
<dbReference type="EMBL" id="FUWW01000001">
    <property type="protein sequence ID" value="SJZ33908.1"/>
    <property type="molecule type" value="Genomic_DNA"/>
</dbReference>
<evidence type="ECO:0000256" key="2">
    <source>
        <dbReference type="ARBA" id="ARBA00006434"/>
    </source>
</evidence>
<dbReference type="GO" id="GO:0005298">
    <property type="term" value="F:proline:sodium symporter activity"/>
    <property type="evidence" value="ECO:0007669"/>
    <property type="project" value="UniProtKB-UniRule"/>
</dbReference>
<comment type="function">
    <text evidence="14">Catalyzes the sodium-dependent uptake of extracellular L-proline.</text>
</comment>
<feature type="transmembrane region" description="Helical" evidence="14">
    <location>
        <begin position="67"/>
        <end position="90"/>
    </location>
</feature>
<feature type="transmembrane region" description="Helical" evidence="14">
    <location>
        <begin position="163"/>
        <end position="182"/>
    </location>
</feature>
<evidence type="ECO:0000313" key="16">
    <source>
        <dbReference type="Proteomes" id="UP000190657"/>
    </source>
</evidence>
<dbReference type="GO" id="GO:0015824">
    <property type="term" value="P:proline transport"/>
    <property type="evidence" value="ECO:0007669"/>
    <property type="project" value="UniProtKB-UniRule"/>
</dbReference>
<dbReference type="InterPro" id="IPR038377">
    <property type="entry name" value="Na/Glc_symporter_sf"/>
</dbReference>
<gene>
    <name evidence="15" type="ORF">SAMN02745114_00117</name>
</gene>
<keyword evidence="8 14" id="KW-0915">Sodium</keyword>
<feature type="transmembrane region" description="Helical" evidence="14">
    <location>
        <begin position="125"/>
        <end position="143"/>
    </location>
</feature>
<dbReference type="STRING" id="290054.SAMN02745114_00117"/>
<keyword evidence="7 14" id="KW-1133">Transmembrane helix</keyword>
<dbReference type="InterPro" id="IPR001734">
    <property type="entry name" value="Na/solute_symporter"/>
</dbReference>
<dbReference type="InterPro" id="IPR050277">
    <property type="entry name" value="Sodium:Solute_Symporter"/>
</dbReference>
<evidence type="ECO:0000256" key="6">
    <source>
        <dbReference type="ARBA" id="ARBA00022847"/>
    </source>
</evidence>
<dbReference type="PANTHER" id="PTHR48086">
    <property type="entry name" value="SODIUM/PROLINE SYMPORTER-RELATED"/>
    <property type="match status" value="1"/>
</dbReference>
<keyword evidence="4 14" id="KW-1003">Cell membrane</keyword>
<name>A0A1T4JUT9_9FIRM</name>
<feature type="transmembrane region" description="Helical" evidence="14">
    <location>
        <begin position="286"/>
        <end position="306"/>
    </location>
</feature>
<dbReference type="PANTHER" id="PTHR48086:SF3">
    <property type="entry name" value="SODIUM_PROLINE SYMPORTER"/>
    <property type="match status" value="1"/>
</dbReference>
<keyword evidence="5 14" id="KW-0812">Transmembrane</keyword>
<keyword evidence="11 14" id="KW-0739">Sodium transport</keyword>
<sequence>MTSAQVCIMISIVVYLLSVLLIGIVYAKKTKNVGEFYLGGRKLGPIVTAMSAEASDMSSYLLMGLPGLAYLSGCAEVGWTVIGLAVGTYLNWLIVAKKLRNYSAHIGAITIPDYFSLRYKDDKKILMALAALIIIIFFVPYTASGFSACGKLFGTLFGIDYHIAMVVSAIIIVGYTSLGGFNAASVTDLVQSIVMTVALVIVLIFGVSKAGGIDAVMNNAHQLNGYLDLFAVHHDEGNTSTAFSAISVVSTLAWGLGYFGMPHILLRFMAIENPNKIKISRRVASVWVVISMFIAIAIGIVGRGMVANGAIEHFKDSETIIIQISNALSQEGIVPALIAGVILAGILASTMSTSDSQLLAASSSASENLLGGLFKLDLSETAKMIVARLTLVIISVIGVVIAWDSNSSVFGIVSFAWAGFGAAFGPVVLLSLFWKRSNKYGAIAGIFAGGAMVFLWKFVIAGLSPIFNIYELLPAFLTGLAVNVIVSLCTKAPDEDIVKAFEEVKKIK</sequence>
<dbReference type="GO" id="GO:0005886">
    <property type="term" value="C:plasma membrane"/>
    <property type="evidence" value="ECO:0007669"/>
    <property type="project" value="UniProtKB-SubCell"/>
</dbReference>
<evidence type="ECO:0000256" key="10">
    <source>
        <dbReference type="ARBA" id="ARBA00023136"/>
    </source>
</evidence>
<evidence type="ECO:0000313" key="15">
    <source>
        <dbReference type="EMBL" id="SJZ33908.1"/>
    </source>
</evidence>
<dbReference type="InterPro" id="IPR018212">
    <property type="entry name" value="Na/solute_symporter_CS"/>
</dbReference>
<dbReference type="NCBIfam" id="TIGR00813">
    <property type="entry name" value="sss"/>
    <property type="match status" value="1"/>
</dbReference>
<dbReference type="CDD" id="cd11475">
    <property type="entry name" value="SLC5sbd_PutP"/>
    <property type="match status" value="1"/>
</dbReference>
<evidence type="ECO:0000256" key="4">
    <source>
        <dbReference type="ARBA" id="ARBA00022475"/>
    </source>
</evidence>
<comment type="subcellular location">
    <subcellularLocation>
        <location evidence="1 14">Cell membrane</location>
        <topology evidence="1 14">Multi-pass membrane protein</topology>
    </subcellularLocation>
</comment>
<evidence type="ECO:0000256" key="12">
    <source>
        <dbReference type="ARBA" id="ARBA00033708"/>
    </source>
</evidence>
<feature type="transmembrane region" description="Helical" evidence="14">
    <location>
        <begin position="409"/>
        <end position="433"/>
    </location>
</feature>
<feature type="transmembrane region" description="Helical" evidence="14">
    <location>
        <begin position="440"/>
        <end position="463"/>
    </location>
</feature>
<evidence type="ECO:0000256" key="8">
    <source>
        <dbReference type="ARBA" id="ARBA00023053"/>
    </source>
</evidence>
<accession>A0A1T4JUT9</accession>
<evidence type="ECO:0000256" key="14">
    <source>
        <dbReference type="RuleBase" id="RU366012"/>
    </source>
</evidence>
<feature type="transmembrane region" description="Helical" evidence="14">
    <location>
        <begin position="189"/>
        <end position="208"/>
    </location>
</feature>
<keyword evidence="3 14" id="KW-0813">Transport</keyword>
<dbReference type="Pfam" id="PF00474">
    <property type="entry name" value="SSF"/>
    <property type="match status" value="1"/>
</dbReference>
<keyword evidence="14" id="KW-0029">Amino-acid transport</keyword>
<evidence type="ECO:0000256" key="3">
    <source>
        <dbReference type="ARBA" id="ARBA00022448"/>
    </source>
</evidence>
<feature type="transmembrane region" description="Helical" evidence="14">
    <location>
        <begin position="7"/>
        <end position="27"/>
    </location>
</feature>
<dbReference type="GO" id="GO:0031402">
    <property type="term" value="F:sodium ion binding"/>
    <property type="evidence" value="ECO:0007669"/>
    <property type="project" value="UniProtKB-UniRule"/>
</dbReference>
<evidence type="ECO:0000256" key="13">
    <source>
        <dbReference type="RuleBase" id="RU362091"/>
    </source>
</evidence>
<dbReference type="Proteomes" id="UP000190657">
    <property type="component" value="Unassembled WGS sequence"/>
</dbReference>
<keyword evidence="9 14" id="KW-0406">Ion transport</keyword>
<dbReference type="Gene3D" id="1.20.1730.10">
    <property type="entry name" value="Sodium/glucose cotransporter"/>
    <property type="match status" value="1"/>
</dbReference>
<comment type="similarity">
    <text evidence="2 13">Belongs to the sodium:solute symporter (SSF) (TC 2.A.21) family.</text>
</comment>
<feature type="transmembrane region" description="Helical" evidence="14">
    <location>
        <begin position="385"/>
        <end position="403"/>
    </location>
</feature>
<evidence type="ECO:0000256" key="9">
    <source>
        <dbReference type="ARBA" id="ARBA00023065"/>
    </source>
</evidence>
<evidence type="ECO:0000256" key="5">
    <source>
        <dbReference type="ARBA" id="ARBA00022692"/>
    </source>
</evidence>
<evidence type="ECO:0000256" key="11">
    <source>
        <dbReference type="ARBA" id="ARBA00023201"/>
    </source>
</evidence>
<keyword evidence="10 14" id="KW-0472">Membrane</keyword>
<keyword evidence="6 14" id="KW-0769">Symport</keyword>
<dbReference type="AlphaFoldDB" id="A0A1T4JUT9"/>
<evidence type="ECO:0000256" key="1">
    <source>
        <dbReference type="ARBA" id="ARBA00004651"/>
    </source>
</evidence>
<organism evidence="15 16">
    <name type="scientific">Eubacterium coprostanoligenes</name>
    <dbReference type="NCBI Taxonomy" id="290054"/>
    <lineage>
        <taxon>Bacteria</taxon>
        <taxon>Bacillati</taxon>
        <taxon>Bacillota</taxon>
        <taxon>Clostridia</taxon>
        <taxon>Eubacteriales</taxon>
        <taxon>Eubacteriaceae</taxon>
        <taxon>Eubacterium</taxon>
    </lineage>
</organism>
<reference evidence="15 16" key="1">
    <citation type="submission" date="2017-02" db="EMBL/GenBank/DDBJ databases">
        <authorList>
            <person name="Peterson S.W."/>
        </authorList>
    </citation>
    <scope>NUCLEOTIDE SEQUENCE [LARGE SCALE GENOMIC DNA]</scope>
    <source>
        <strain evidence="15 16">ATCC 51222</strain>
    </source>
</reference>
<dbReference type="OrthoDB" id="9810181at2"/>
<comment type="catalytic activity">
    <reaction evidence="12">
        <text>L-proline(in) + Na(+)(in) = L-proline(out) + Na(+)(out)</text>
        <dbReference type="Rhea" id="RHEA:28967"/>
        <dbReference type="ChEBI" id="CHEBI:29101"/>
        <dbReference type="ChEBI" id="CHEBI:60039"/>
    </reaction>
</comment>
<dbReference type="RefSeq" id="WP_078767632.1">
    <property type="nucleotide sequence ID" value="NZ_FUWW01000001.1"/>
</dbReference>
<dbReference type="InterPro" id="IPR011851">
    <property type="entry name" value="Na/Pro_symporter"/>
</dbReference>
<keyword evidence="16" id="KW-1185">Reference proteome</keyword>
<proteinExistence type="inferred from homology"/>
<feature type="transmembrane region" description="Helical" evidence="14">
    <location>
        <begin position="469"/>
        <end position="489"/>
    </location>
</feature>
<dbReference type="PROSITE" id="PS50283">
    <property type="entry name" value="NA_SOLUT_SYMP_3"/>
    <property type="match status" value="1"/>
</dbReference>
<feature type="transmembrane region" description="Helical" evidence="14">
    <location>
        <begin position="333"/>
        <end position="351"/>
    </location>
</feature>
<evidence type="ECO:0000256" key="7">
    <source>
        <dbReference type="ARBA" id="ARBA00022989"/>
    </source>
</evidence>
<dbReference type="PROSITE" id="PS00456">
    <property type="entry name" value="NA_SOLUT_SYMP_1"/>
    <property type="match status" value="1"/>
</dbReference>
<feature type="transmembrane region" description="Helical" evidence="14">
    <location>
        <begin position="242"/>
        <end position="266"/>
    </location>
</feature>